<evidence type="ECO:0000256" key="3">
    <source>
        <dbReference type="ARBA" id="ARBA00023169"/>
    </source>
</evidence>
<organism evidence="7 8">
    <name type="scientific">Paracoccus tibetensis</name>
    <dbReference type="NCBI Taxonomy" id="336292"/>
    <lineage>
        <taxon>Bacteria</taxon>
        <taxon>Pseudomonadati</taxon>
        <taxon>Pseudomonadota</taxon>
        <taxon>Alphaproteobacteria</taxon>
        <taxon>Rhodobacterales</taxon>
        <taxon>Paracoccaceae</taxon>
        <taxon>Paracoccus</taxon>
    </lineage>
</organism>
<keyword evidence="3" id="KW-0270">Exopolysaccharide synthesis</keyword>
<dbReference type="Pfam" id="PF11380">
    <property type="entry name" value="Stealth_CR2"/>
    <property type="match status" value="1"/>
</dbReference>
<feature type="domain" description="Stealth protein CR2 conserved region 2" evidence="4">
    <location>
        <begin position="247"/>
        <end position="350"/>
    </location>
</feature>
<evidence type="ECO:0000313" key="8">
    <source>
        <dbReference type="Proteomes" id="UP000199502"/>
    </source>
</evidence>
<feature type="domain" description="Stealth protein CR3 conserved region 3" evidence="6">
    <location>
        <begin position="396"/>
        <end position="443"/>
    </location>
</feature>
<evidence type="ECO:0000259" key="6">
    <source>
        <dbReference type="Pfam" id="PF17102"/>
    </source>
</evidence>
<dbReference type="AlphaFoldDB" id="A0A1G5K300"/>
<evidence type="ECO:0000256" key="1">
    <source>
        <dbReference type="ARBA" id="ARBA00007583"/>
    </source>
</evidence>
<proteinExistence type="inferred from homology"/>
<keyword evidence="8" id="KW-1185">Reference proteome</keyword>
<comment type="similarity">
    <text evidence="1">Belongs to the stealth family.</text>
</comment>
<dbReference type="GO" id="GO:0016772">
    <property type="term" value="F:transferase activity, transferring phosphorus-containing groups"/>
    <property type="evidence" value="ECO:0007669"/>
    <property type="project" value="InterPro"/>
</dbReference>
<dbReference type="Pfam" id="PF17102">
    <property type="entry name" value="Stealth_CR3"/>
    <property type="match status" value="1"/>
</dbReference>
<dbReference type="PANTHER" id="PTHR24045">
    <property type="match status" value="1"/>
</dbReference>
<sequence length="519" mass="58504">MLTAIARQARRAGRAVQAGFDHGRAGLHGHWAVRLAMRHVWSLGTRRLRGIWRARELQGSADIPPGPDRDNLLSMLSSRMGVLVLHEDDGCAVLGIRDIDFPAALSVLRAACPQARFLCAGTEVDPAGSGWLRLLAAPRVDLLQPGSQRIELECYEARPNGVWLSRNRANATARALYQDPFGHPGLTRLAGILPAPTLRQRLRDEPVDLVYTWVNHQDPAWIEAFARHVPRPSAGVGDENDAAALSRFHSSDELRYSLRSVALNLPWARRIHVVTNCAPPDWLDPDHPCIRWIPHERIIQSEYLPTFSSHVIESRLHHIPDLSLRFLYLNDDVFVVTPKEKAFFFGASGNSRAFLEEDGVVSGPVRASDPDHLNAARNSAQLLARDFGFWPTQLHKHAPFALRQDILAEIEARWATDFARFRPSRFRSSDDLNLTSFLYHHYALATGRAEIAPLRLSLVMPMDLRWKNRLRTALEGDVEALCLNEGGAQAPGADWHRSIRRFLEVNFPERAPWERTRIK</sequence>
<dbReference type="OrthoDB" id="9776077at2"/>
<dbReference type="EMBL" id="FMVT01000021">
    <property type="protein sequence ID" value="SCY95025.1"/>
    <property type="molecule type" value="Genomic_DNA"/>
</dbReference>
<dbReference type="GO" id="GO:0000271">
    <property type="term" value="P:polysaccharide biosynthetic process"/>
    <property type="evidence" value="ECO:0007669"/>
    <property type="project" value="UniProtKB-KW"/>
</dbReference>
<dbReference type="Proteomes" id="UP000199502">
    <property type="component" value="Unassembled WGS sequence"/>
</dbReference>
<keyword evidence="2" id="KW-0808">Transferase</keyword>
<dbReference type="Pfam" id="PF17101">
    <property type="entry name" value="Stealth_CR1"/>
    <property type="match status" value="1"/>
</dbReference>
<dbReference type="InterPro" id="IPR031358">
    <property type="entry name" value="Stealth_CR1"/>
</dbReference>
<feature type="domain" description="Stealth protein CR1 conserved region 1" evidence="5">
    <location>
        <begin position="205"/>
        <end position="224"/>
    </location>
</feature>
<gene>
    <name evidence="7" type="ORF">SAMN05660710_03657</name>
</gene>
<dbReference type="PANTHER" id="PTHR24045:SF0">
    <property type="entry name" value="N-ACETYLGLUCOSAMINE-1-PHOSPHOTRANSFERASE SUBUNITS ALPHA_BETA"/>
    <property type="match status" value="1"/>
</dbReference>
<dbReference type="InterPro" id="IPR047141">
    <property type="entry name" value="Stealth"/>
</dbReference>
<evidence type="ECO:0000256" key="2">
    <source>
        <dbReference type="ARBA" id="ARBA00022679"/>
    </source>
</evidence>
<dbReference type="InterPro" id="IPR031357">
    <property type="entry name" value="Stealth_CR3"/>
</dbReference>
<protein>
    <submittedName>
        <fullName evidence="7">Stealth protein CR1, conserved region 1</fullName>
    </submittedName>
</protein>
<evidence type="ECO:0000259" key="5">
    <source>
        <dbReference type="Pfam" id="PF17101"/>
    </source>
</evidence>
<name>A0A1G5K300_9RHOB</name>
<evidence type="ECO:0000259" key="4">
    <source>
        <dbReference type="Pfam" id="PF11380"/>
    </source>
</evidence>
<accession>A0A1G5K300</accession>
<reference evidence="7 8" key="1">
    <citation type="submission" date="2016-10" db="EMBL/GenBank/DDBJ databases">
        <authorList>
            <person name="de Groot N.N."/>
        </authorList>
    </citation>
    <scope>NUCLEOTIDE SEQUENCE [LARGE SCALE GENOMIC DNA]</scope>
    <source>
        <strain evidence="7 8">CGMCC 1.8925</strain>
    </source>
</reference>
<evidence type="ECO:0000313" key="7">
    <source>
        <dbReference type="EMBL" id="SCY95025.1"/>
    </source>
</evidence>
<dbReference type="STRING" id="336292.SAMN05660710_03657"/>
<dbReference type="InterPro" id="IPR021520">
    <property type="entry name" value="Stealth_CR2"/>
</dbReference>